<evidence type="ECO:0000256" key="3">
    <source>
        <dbReference type="ARBA" id="ARBA00022723"/>
    </source>
</evidence>
<dbReference type="CDD" id="cd09601">
    <property type="entry name" value="M1_APN-Q_like"/>
    <property type="match status" value="1"/>
</dbReference>
<dbReference type="GO" id="GO:0008270">
    <property type="term" value="F:zinc ion binding"/>
    <property type="evidence" value="ECO:0007669"/>
    <property type="project" value="InterPro"/>
</dbReference>
<comment type="similarity">
    <text evidence="1">Belongs to the peptidase M1 family.</text>
</comment>
<feature type="domain" description="Peptidase M1 membrane alanine aminopeptidase" evidence="9">
    <location>
        <begin position="120"/>
        <end position="162"/>
    </location>
</feature>
<feature type="active site" description="Proton acceptor" evidence="7">
    <location>
        <position position="77"/>
    </location>
</feature>
<keyword evidence="5 8" id="KW-0862">Zinc</keyword>
<proteinExistence type="inferred from homology"/>
<dbReference type="PRINTS" id="PR00756">
    <property type="entry name" value="ALADIPTASE"/>
</dbReference>
<dbReference type="EMBL" id="NBAG03000361">
    <property type="protein sequence ID" value="PNI35286.1"/>
    <property type="molecule type" value="Genomic_DNA"/>
</dbReference>
<feature type="non-terminal residue" evidence="10">
    <location>
        <position position="162"/>
    </location>
</feature>
<evidence type="ECO:0000256" key="4">
    <source>
        <dbReference type="ARBA" id="ARBA00022801"/>
    </source>
</evidence>
<dbReference type="Gene3D" id="1.10.390.10">
    <property type="entry name" value="Neutral Protease Domain 2"/>
    <property type="match status" value="2"/>
</dbReference>
<comment type="caution">
    <text evidence="10">The sequence shown here is derived from an EMBL/GenBank/DDBJ whole genome shotgun (WGS) entry which is preliminary data.</text>
</comment>
<feature type="non-terminal residue" evidence="10">
    <location>
        <position position="1"/>
    </location>
</feature>
<dbReference type="Proteomes" id="UP000236370">
    <property type="component" value="Unassembled WGS sequence"/>
</dbReference>
<feature type="binding site" evidence="8">
    <location>
        <position position="80"/>
    </location>
    <ligand>
        <name>Zn(2+)</name>
        <dbReference type="ChEBI" id="CHEBI:29105"/>
        <note>catalytic</note>
    </ligand>
</feature>
<evidence type="ECO:0000256" key="2">
    <source>
        <dbReference type="ARBA" id="ARBA00022670"/>
    </source>
</evidence>
<dbReference type="InterPro" id="IPR027268">
    <property type="entry name" value="Peptidase_M4/M1_CTD_sf"/>
</dbReference>
<evidence type="ECO:0000256" key="1">
    <source>
        <dbReference type="ARBA" id="ARBA00010136"/>
    </source>
</evidence>
<dbReference type="FunFam" id="1.10.390.10:FF:000033">
    <property type="entry name" value="Endoplasmic reticulum aminopeptidase 1b"/>
    <property type="match status" value="1"/>
</dbReference>
<dbReference type="AlphaFoldDB" id="A0A2J8KJV2"/>
<evidence type="ECO:0000313" key="10">
    <source>
        <dbReference type="EMBL" id="PNI35286.1"/>
    </source>
</evidence>
<dbReference type="InterPro" id="IPR050344">
    <property type="entry name" value="Peptidase_M1_aminopeptidases"/>
</dbReference>
<feature type="binding site" evidence="8">
    <location>
        <position position="76"/>
    </location>
    <ligand>
        <name>Zn(2+)</name>
        <dbReference type="ChEBI" id="CHEBI:29105"/>
        <note>catalytic</note>
    </ligand>
</feature>
<name>A0A2J8KJV2_PANTR</name>
<evidence type="ECO:0000313" key="11">
    <source>
        <dbReference type="Proteomes" id="UP000236370"/>
    </source>
</evidence>
<reference evidence="10 11" key="1">
    <citation type="submission" date="2017-12" db="EMBL/GenBank/DDBJ databases">
        <title>High-resolution comparative analysis of great ape genomes.</title>
        <authorList>
            <person name="Pollen A."/>
            <person name="Hastie A."/>
            <person name="Hormozdiari F."/>
            <person name="Dougherty M."/>
            <person name="Liu R."/>
            <person name="Chaisson M."/>
            <person name="Hoppe E."/>
            <person name="Hill C."/>
            <person name="Pang A."/>
            <person name="Hillier L."/>
            <person name="Baker C."/>
            <person name="Armstrong J."/>
            <person name="Shendure J."/>
            <person name="Paten B."/>
            <person name="Wilson R."/>
            <person name="Chao H."/>
            <person name="Schneider V."/>
            <person name="Ventura M."/>
            <person name="Kronenberg Z."/>
            <person name="Murali S."/>
            <person name="Gordon D."/>
            <person name="Cantsilieris S."/>
            <person name="Munson K."/>
            <person name="Nelson B."/>
            <person name="Raja A."/>
            <person name="Underwood J."/>
            <person name="Diekhans M."/>
            <person name="Fiddes I."/>
            <person name="Haussler D."/>
            <person name="Eichler E."/>
        </authorList>
    </citation>
    <scope>NUCLEOTIDE SEQUENCE [LARGE SCALE GENOMIC DNA]</scope>
    <source>
        <strain evidence="10">Yerkes chimp pedigree #C0471</strain>
    </source>
</reference>
<accession>A0A2J8KJV2</accession>
<evidence type="ECO:0000256" key="6">
    <source>
        <dbReference type="ARBA" id="ARBA00023049"/>
    </source>
</evidence>
<comment type="cofactor">
    <cofactor evidence="8">
        <name>Zn(2+)</name>
        <dbReference type="ChEBI" id="CHEBI:29105"/>
    </cofactor>
    <text evidence="8">Binds 1 zinc ion per subunit.</text>
</comment>
<keyword evidence="2" id="KW-0645">Protease</keyword>
<dbReference type="PANTHER" id="PTHR11533:SF239">
    <property type="entry name" value="ENDOPLASMIC RETICULUM AMINOPEPTIDASE 2"/>
    <property type="match status" value="1"/>
</dbReference>
<evidence type="ECO:0000259" key="9">
    <source>
        <dbReference type="Pfam" id="PF01433"/>
    </source>
</evidence>
<dbReference type="GO" id="GO:0004177">
    <property type="term" value="F:aminopeptidase activity"/>
    <property type="evidence" value="ECO:0007669"/>
    <property type="project" value="UniProtKB-ARBA"/>
</dbReference>
<sequence>QTHYALQASLKLLDFYEKYFDIYYPLSKLDLIAIPDFAPGAMENWGLITYRETSLLFDPKTSSASDKLWVTRVIAHELAHQWFGNLVTMEWWNDIWLNEGFAKYMELIAVNATYPELQFGACILNMLKDFLGEEKFQKGIIQYLKKFSYRNAKNDDLWSSLS</sequence>
<dbReference type="PANTHER" id="PTHR11533">
    <property type="entry name" value="PROTEASE M1 ZINC METALLOPROTEASE"/>
    <property type="match status" value="1"/>
</dbReference>
<keyword evidence="4" id="KW-0378">Hydrolase</keyword>
<evidence type="ECO:0000256" key="8">
    <source>
        <dbReference type="PIRSR" id="PIRSR634016-3"/>
    </source>
</evidence>
<organism evidence="10 11">
    <name type="scientific">Pan troglodytes</name>
    <name type="common">Chimpanzee</name>
    <dbReference type="NCBI Taxonomy" id="9598"/>
    <lineage>
        <taxon>Eukaryota</taxon>
        <taxon>Metazoa</taxon>
        <taxon>Chordata</taxon>
        <taxon>Craniata</taxon>
        <taxon>Vertebrata</taxon>
        <taxon>Euteleostomi</taxon>
        <taxon>Mammalia</taxon>
        <taxon>Eutheria</taxon>
        <taxon>Euarchontoglires</taxon>
        <taxon>Primates</taxon>
        <taxon>Haplorrhini</taxon>
        <taxon>Catarrhini</taxon>
        <taxon>Hominidae</taxon>
        <taxon>Pan</taxon>
    </lineage>
</organism>
<protein>
    <submittedName>
        <fullName evidence="10">ERAP2 isoform 10</fullName>
    </submittedName>
</protein>
<gene>
    <name evidence="10" type="ORF">CK820_G0038264</name>
</gene>
<evidence type="ECO:0000256" key="5">
    <source>
        <dbReference type="ARBA" id="ARBA00022833"/>
    </source>
</evidence>
<dbReference type="SUPFAM" id="SSF55486">
    <property type="entry name" value="Metalloproteases ('zincins'), catalytic domain"/>
    <property type="match status" value="1"/>
</dbReference>
<dbReference type="InterPro" id="IPR001930">
    <property type="entry name" value="Peptidase_M1"/>
</dbReference>
<evidence type="ECO:0000256" key="7">
    <source>
        <dbReference type="PIRSR" id="PIRSR634016-1"/>
    </source>
</evidence>
<feature type="binding site" evidence="8">
    <location>
        <position position="99"/>
    </location>
    <ligand>
        <name>Zn(2+)</name>
        <dbReference type="ChEBI" id="CHEBI:29105"/>
        <note>catalytic</note>
    </ligand>
</feature>
<dbReference type="InterPro" id="IPR034016">
    <property type="entry name" value="M1_APN-typ"/>
</dbReference>
<keyword evidence="3 8" id="KW-0479">Metal-binding</keyword>
<dbReference type="InterPro" id="IPR014782">
    <property type="entry name" value="Peptidase_M1_dom"/>
</dbReference>
<keyword evidence="6" id="KW-0482">Metalloprotease</keyword>
<dbReference type="GO" id="GO:0006508">
    <property type="term" value="P:proteolysis"/>
    <property type="evidence" value="ECO:0007669"/>
    <property type="project" value="UniProtKB-KW"/>
</dbReference>
<dbReference type="Pfam" id="PF01433">
    <property type="entry name" value="Peptidase_M1"/>
    <property type="match status" value="2"/>
</dbReference>
<dbReference type="GO" id="GO:0008237">
    <property type="term" value="F:metallopeptidase activity"/>
    <property type="evidence" value="ECO:0007669"/>
    <property type="project" value="UniProtKB-KW"/>
</dbReference>
<feature type="domain" description="Peptidase M1 membrane alanine aminopeptidase" evidence="9">
    <location>
        <begin position="4"/>
        <end position="118"/>
    </location>
</feature>